<dbReference type="PROSITE" id="PS50937">
    <property type="entry name" value="HTH_MERR_2"/>
    <property type="match status" value="1"/>
</dbReference>
<keyword evidence="3" id="KW-0238">DNA-binding</keyword>
<dbReference type="InterPro" id="IPR047057">
    <property type="entry name" value="MerR_fam"/>
</dbReference>
<evidence type="ECO:0000256" key="1">
    <source>
        <dbReference type="ARBA" id="ARBA00022491"/>
    </source>
</evidence>
<dbReference type="Pfam" id="PF00376">
    <property type="entry name" value="MerR"/>
    <property type="match status" value="1"/>
</dbReference>
<accession>A0A7X0H5Y7</accession>
<keyword evidence="2" id="KW-0805">Transcription regulation</keyword>
<comment type="caution">
    <text evidence="6">The sequence shown here is derived from an EMBL/GenBank/DDBJ whole genome shotgun (WGS) entry which is preliminary data.</text>
</comment>
<evidence type="ECO:0000313" key="6">
    <source>
        <dbReference type="EMBL" id="MBB6429908.1"/>
    </source>
</evidence>
<dbReference type="RefSeq" id="WP_221435436.1">
    <property type="nucleotide sequence ID" value="NZ_JACHGY010000001.1"/>
</dbReference>
<dbReference type="SUPFAM" id="SSF46955">
    <property type="entry name" value="Putative DNA-binding domain"/>
    <property type="match status" value="1"/>
</dbReference>
<proteinExistence type="predicted"/>
<protein>
    <recommendedName>
        <fullName evidence="5">HTH merR-type domain-containing protein</fullName>
    </recommendedName>
</protein>
<sequence>MMNTQLNILRIGPLADRFGVSPESLRVWERQGLIPPAHRTPGGHRRYGREHVVALAKLLAEPIPAAIGVGADELDPVYV</sequence>
<name>A0A7X0H5Y7_9BACT</name>
<dbReference type="EMBL" id="JACHGY010000001">
    <property type="protein sequence ID" value="MBB6429908.1"/>
    <property type="molecule type" value="Genomic_DNA"/>
</dbReference>
<dbReference type="Gene3D" id="1.10.1660.10">
    <property type="match status" value="1"/>
</dbReference>
<dbReference type="PANTHER" id="PTHR30204:SF69">
    <property type="entry name" value="MERR-FAMILY TRANSCRIPTIONAL REGULATOR"/>
    <property type="match status" value="1"/>
</dbReference>
<evidence type="ECO:0000256" key="2">
    <source>
        <dbReference type="ARBA" id="ARBA00023015"/>
    </source>
</evidence>
<dbReference type="InterPro" id="IPR009061">
    <property type="entry name" value="DNA-bd_dom_put_sf"/>
</dbReference>
<evidence type="ECO:0000259" key="5">
    <source>
        <dbReference type="PROSITE" id="PS50937"/>
    </source>
</evidence>
<feature type="domain" description="HTH merR-type" evidence="5">
    <location>
        <begin position="8"/>
        <end position="56"/>
    </location>
</feature>
<dbReference type="SMART" id="SM00422">
    <property type="entry name" value="HTH_MERR"/>
    <property type="match status" value="1"/>
</dbReference>
<organism evidence="6 7">
    <name type="scientific">Algisphaera agarilytica</name>
    <dbReference type="NCBI Taxonomy" id="1385975"/>
    <lineage>
        <taxon>Bacteria</taxon>
        <taxon>Pseudomonadati</taxon>
        <taxon>Planctomycetota</taxon>
        <taxon>Phycisphaerae</taxon>
        <taxon>Phycisphaerales</taxon>
        <taxon>Phycisphaeraceae</taxon>
        <taxon>Algisphaera</taxon>
    </lineage>
</organism>
<evidence type="ECO:0000256" key="3">
    <source>
        <dbReference type="ARBA" id="ARBA00023125"/>
    </source>
</evidence>
<dbReference type="AlphaFoldDB" id="A0A7X0H5Y7"/>
<dbReference type="GO" id="GO:0003677">
    <property type="term" value="F:DNA binding"/>
    <property type="evidence" value="ECO:0007669"/>
    <property type="project" value="UniProtKB-KW"/>
</dbReference>
<dbReference type="PANTHER" id="PTHR30204">
    <property type="entry name" value="REDOX-CYCLING DRUG-SENSING TRANSCRIPTIONAL ACTIVATOR SOXR"/>
    <property type="match status" value="1"/>
</dbReference>
<keyword evidence="7" id="KW-1185">Reference proteome</keyword>
<gene>
    <name evidence="6" type="ORF">HNQ40_001714</name>
</gene>
<evidence type="ECO:0000256" key="4">
    <source>
        <dbReference type="ARBA" id="ARBA00023163"/>
    </source>
</evidence>
<dbReference type="GO" id="GO:0003700">
    <property type="term" value="F:DNA-binding transcription factor activity"/>
    <property type="evidence" value="ECO:0007669"/>
    <property type="project" value="InterPro"/>
</dbReference>
<dbReference type="InterPro" id="IPR000551">
    <property type="entry name" value="MerR-type_HTH_dom"/>
</dbReference>
<keyword evidence="4" id="KW-0804">Transcription</keyword>
<dbReference type="Proteomes" id="UP000541810">
    <property type="component" value="Unassembled WGS sequence"/>
</dbReference>
<keyword evidence="1" id="KW-0678">Repressor</keyword>
<reference evidence="6 7" key="1">
    <citation type="submission" date="2020-08" db="EMBL/GenBank/DDBJ databases">
        <title>Genomic Encyclopedia of Type Strains, Phase IV (KMG-IV): sequencing the most valuable type-strain genomes for metagenomic binning, comparative biology and taxonomic classification.</title>
        <authorList>
            <person name="Goeker M."/>
        </authorList>
    </citation>
    <scope>NUCLEOTIDE SEQUENCE [LARGE SCALE GENOMIC DNA]</scope>
    <source>
        <strain evidence="6 7">DSM 103725</strain>
    </source>
</reference>
<evidence type="ECO:0000313" key="7">
    <source>
        <dbReference type="Proteomes" id="UP000541810"/>
    </source>
</evidence>